<feature type="transmembrane region" description="Helical" evidence="1">
    <location>
        <begin position="268"/>
        <end position="289"/>
    </location>
</feature>
<dbReference type="AlphaFoldDB" id="A0A0L6V0Z3"/>
<keyword evidence="1" id="KW-0472">Membrane</keyword>
<keyword evidence="3" id="KW-1185">Reference proteome</keyword>
<evidence type="ECO:0000256" key="1">
    <source>
        <dbReference type="SAM" id="Phobius"/>
    </source>
</evidence>
<protein>
    <submittedName>
        <fullName evidence="2">Uncharacterized protein</fullName>
    </submittedName>
</protein>
<evidence type="ECO:0000313" key="2">
    <source>
        <dbReference type="EMBL" id="KNZ54426.1"/>
    </source>
</evidence>
<organism evidence="2 3">
    <name type="scientific">Puccinia sorghi</name>
    <dbReference type="NCBI Taxonomy" id="27349"/>
    <lineage>
        <taxon>Eukaryota</taxon>
        <taxon>Fungi</taxon>
        <taxon>Dikarya</taxon>
        <taxon>Basidiomycota</taxon>
        <taxon>Pucciniomycotina</taxon>
        <taxon>Pucciniomycetes</taxon>
        <taxon>Pucciniales</taxon>
        <taxon>Pucciniaceae</taxon>
        <taxon>Puccinia</taxon>
    </lineage>
</organism>
<reference evidence="2 3" key="1">
    <citation type="submission" date="2015-08" db="EMBL/GenBank/DDBJ databases">
        <title>Next Generation Sequencing and Analysis of the Genome of Puccinia sorghi L Schw, the Causal Agent of Maize Common Rust.</title>
        <authorList>
            <person name="Rochi L."/>
            <person name="Burguener G."/>
            <person name="Darino M."/>
            <person name="Turjanski A."/>
            <person name="Kreff E."/>
            <person name="Dieguez M.J."/>
            <person name="Sacco F."/>
        </authorList>
    </citation>
    <scope>NUCLEOTIDE SEQUENCE [LARGE SCALE GENOMIC DNA]</scope>
    <source>
        <strain evidence="2 3">RO10H11247</strain>
    </source>
</reference>
<comment type="caution">
    <text evidence="2">The sequence shown here is derived from an EMBL/GenBank/DDBJ whole genome shotgun (WGS) entry which is preliminary data.</text>
</comment>
<keyword evidence="1" id="KW-1133">Transmembrane helix</keyword>
<proteinExistence type="predicted"/>
<accession>A0A0L6V0Z3</accession>
<name>A0A0L6V0Z3_9BASI</name>
<dbReference type="VEuPathDB" id="FungiDB:VP01_2951g2"/>
<feature type="transmembrane region" description="Helical" evidence="1">
    <location>
        <begin position="239"/>
        <end position="262"/>
    </location>
</feature>
<gene>
    <name evidence="2" type="ORF">VP01_2951g2</name>
</gene>
<sequence length="678" mass="76188">MNYLRDREGQQNQSAAGFTQTSVNVSGFLLSELYSSCSLLAPVSYRVNITIPDIPLRLIYPSSFTRVCLASPKGHKISHASVKKKRCLIRCRPLLTQVVLNFHISCAHVPSVHGVVTLYIYIVTYQRGLKSRRISYLGFGMITLWSNHLRQIPSSSTSSRFIKTPQDLKTSRHLVLESLSFKIDRLNNSRRKISHPPVLITSNKINCPVCFFILFFYSLCSSLFFFFFNCWLKSHSSILSFSFSTSDTCLLFLNSSHLFIIIHLGNRYALLICCSDQFFSLCVVIDFLLLSYCCSRLMLPWNVWCALSTTGFYCLCLVILQENNNHPSRKTIHCPTKWQQALWPPSQTLLSTSTQGFKNCLCLAIIIIKTIYEWSKHLKITYNNSKLLVQNTSTSSSPEIHNVSKTCYNCSMEEKLGIFMTYIRGFQHGIGPPGLPARKGLPGAGTHQKITNFSRCVQFFFCQKQPPWGARHDVNPIPRGNHFNSTQKMACKKSPPASAQATLSKTTSASGTPDRLLNAATILFAGSKADLANRYWPLEKKCVGFMVRPELDANMWSLNGSLAGACCMSTAGTLWPPSQTLLSTSTQGFKNCLFLASKLIIVNIIIKTIYEWSKHPKSCTITQKLLVQNTSTSCSLKIHNVSKTCYNCRSGNLNSFLRERCVQFFLSKTAPLGGFGWT</sequence>
<evidence type="ECO:0000313" key="3">
    <source>
        <dbReference type="Proteomes" id="UP000037035"/>
    </source>
</evidence>
<dbReference type="EMBL" id="LAVV01007892">
    <property type="protein sequence ID" value="KNZ54426.1"/>
    <property type="molecule type" value="Genomic_DNA"/>
</dbReference>
<keyword evidence="1" id="KW-0812">Transmembrane</keyword>
<feature type="transmembrane region" description="Helical" evidence="1">
    <location>
        <begin position="211"/>
        <end position="232"/>
    </location>
</feature>
<dbReference type="Proteomes" id="UP000037035">
    <property type="component" value="Unassembled WGS sequence"/>
</dbReference>